<dbReference type="Gene3D" id="1.20.1260.100">
    <property type="entry name" value="TspO/MBR protein"/>
    <property type="match status" value="1"/>
</dbReference>
<feature type="transmembrane region" description="Helical" evidence="6">
    <location>
        <begin position="49"/>
        <end position="67"/>
    </location>
</feature>
<dbReference type="PANTHER" id="PTHR10057">
    <property type="entry name" value="PERIPHERAL-TYPE BENZODIAZEPINE RECEPTOR"/>
    <property type="match status" value="1"/>
</dbReference>
<feature type="transmembrane region" description="Helical" evidence="6">
    <location>
        <begin position="103"/>
        <end position="121"/>
    </location>
</feature>
<dbReference type="FunFam" id="1.20.1260.100:FF:000001">
    <property type="entry name" value="translocator protein 2"/>
    <property type="match status" value="1"/>
</dbReference>
<dbReference type="PIRSF" id="PIRSF005859">
    <property type="entry name" value="PBR"/>
    <property type="match status" value="1"/>
</dbReference>
<keyword evidence="3 6" id="KW-0812">Transmembrane</keyword>
<evidence type="ECO:0000313" key="7">
    <source>
        <dbReference type="EMBL" id="PIS04552.1"/>
    </source>
</evidence>
<protein>
    <submittedName>
        <fullName evidence="7">TspO protein</fullName>
    </submittedName>
</protein>
<dbReference type="GO" id="GO:0033013">
    <property type="term" value="P:tetrapyrrole metabolic process"/>
    <property type="evidence" value="ECO:0007669"/>
    <property type="project" value="UniProtKB-ARBA"/>
</dbReference>
<feature type="transmembrane region" description="Helical" evidence="6">
    <location>
        <begin position="133"/>
        <end position="154"/>
    </location>
</feature>
<evidence type="ECO:0000256" key="6">
    <source>
        <dbReference type="SAM" id="Phobius"/>
    </source>
</evidence>
<comment type="similarity">
    <text evidence="2">Belongs to the TspO/BZRP family.</text>
</comment>
<name>A0A2H0VZM5_9BACT</name>
<comment type="subcellular location">
    <subcellularLocation>
        <location evidence="1">Membrane</location>
        <topology evidence="1">Multi-pass membrane protein</topology>
    </subcellularLocation>
</comment>
<dbReference type="GO" id="GO:0016020">
    <property type="term" value="C:membrane"/>
    <property type="evidence" value="ECO:0007669"/>
    <property type="project" value="UniProtKB-SubCell"/>
</dbReference>
<evidence type="ECO:0000256" key="5">
    <source>
        <dbReference type="ARBA" id="ARBA00023136"/>
    </source>
</evidence>
<evidence type="ECO:0000256" key="2">
    <source>
        <dbReference type="ARBA" id="ARBA00007524"/>
    </source>
</evidence>
<keyword evidence="5 6" id="KW-0472">Membrane</keyword>
<comment type="caution">
    <text evidence="7">The sequence shown here is derived from an EMBL/GenBank/DDBJ whole genome shotgun (WGS) entry which is preliminary data.</text>
</comment>
<evidence type="ECO:0000313" key="8">
    <source>
        <dbReference type="Proteomes" id="UP000230935"/>
    </source>
</evidence>
<keyword evidence="4 6" id="KW-1133">Transmembrane helix</keyword>
<accession>A0A2H0VZM5</accession>
<dbReference type="InterPro" id="IPR038330">
    <property type="entry name" value="TspO/MBR-related_sf"/>
</dbReference>
<organism evidence="7 8">
    <name type="scientific">Candidatus Buchananbacteria bacterium CG10_big_fil_rev_8_21_14_0_10_42_9</name>
    <dbReference type="NCBI Taxonomy" id="1974526"/>
    <lineage>
        <taxon>Bacteria</taxon>
        <taxon>Candidatus Buchananiibacteriota</taxon>
    </lineage>
</organism>
<reference evidence="8" key="1">
    <citation type="submission" date="2017-09" db="EMBL/GenBank/DDBJ databases">
        <title>Depth-based differentiation of microbial function through sediment-hosted aquifers and enrichment of novel symbionts in the deep terrestrial subsurface.</title>
        <authorList>
            <person name="Probst A.J."/>
            <person name="Ladd B."/>
            <person name="Jarett J.K."/>
            <person name="Geller-Mcgrath D.E."/>
            <person name="Sieber C.M.K."/>
            <person name="Emerson J.B."/>
            <person name="Anantharaman K."/>
            <person name="Thomas B.C."/>
            <person name="Malmstrom R."/>
            <person name="Stieglmeier M."/>
            <person name="Klingl A."/>
            <person name="Woyke T."/>
            <person name="Ryan C.M."/>
            <person name="Banfield J.F."/>
        </authorList>
    </citation>
    <scope>NUCLEOTIDE SEQUENCE [LARGE SCALE GENOMIC DNA]</scope>
</reference>
<dbReference type="Proteomes" id="UP000230935">
    <property type="component" value="Unassembled WGS sequence"/>
</dbReference>
<evidence type="ECO:0000256" key="3">
    <source>
        <dbReference type="ARBA" id="ARBA00022692"/>
    </source>
</evidence>
<feature type="transmembrane region" description="Helical" evidence="6">
    <location>
        <begin position="79"/>
        <end position="97"/>
    </location>
</feature>
<dbReference type="CDD" id="cd15904">
    <property type="entry name" value="TSPO_MBR"/>
    <property type="match status" value="1"/>
</dbReference>
<sequence length="155" mass="17404">MNNPIKLVVALILPQLAGAIGSFFTAPAIDSWYINLNKPSFNPPSWVFGPVWITLYILMGIAMYLIWVMPKSKTRDTALAIYLAQLVLNSLWSIVFFGWQSIGLAFGVIVILLVLVLIITIKFHQLKKIAGYLLVPYFLWGAFATILNGAIWYLN</sequence>
<evidence type="ECO:0000256" key="4">
    <source>
        <dbReference type="ARBA" id="ARBA00022989"/>
    </source>
</evidence>
<gene>
    <name evidence="7" type="ORF">COT81_05910</name>
</gene>
<dbReference type="EMBL" id="PEZZ01000050">
    <property type="protein sequence ID" value="PIS04552.1"/>
    <property type="molecule type" value="Genomic_DNA"/>
</dbReference>
<dbReference type="AlphaFoldDB" id="A0A2H0VZM5"/>
<proteinExistence type="inferred from homology"/>
<dbReference type="Pfam" id="PF03073">
    <property type="entry name" value="TspO_MBR"/>
    <property type="match status" value="1"/>
</dbReference>
<evidence type="ECO:0000256" key="1">
    <source>
        <dbReference type="ARBA" id="ARBA00004141"/>
    </source>
</evidence>
<dbReference type="InterPro" id="IPR004307">
    <property type="entry name" value="TspO_MBR"/>
</dbReference>
<dbReference type="PANTHER" id="PTHR10057:SF0">
    <property type="entry name" value="TRANSLOCATOR PROTEIN"/>
    <property type="match status" value="1"/>
</dbReference>